<dbReference type="EMBL" id="KV454301">
    <property type="protein sequence ID" value="ODQ70069.1"/>
    <property type="molecule type" value="Genomic_DNA"/>
</dbReference>
<dbReference type="AlphaFoldDB" id="A0A1E3PXA5"/>
<dbReference type="PANTHER" id="PTHR43248:SF2">
    <property type="entry name" value="PROLYL AMINOPEPTIDASE"/>
    <property type="match status" value="1"/>
</dbReference>
<keyword evidence="5" id="KW-1185">Reference proteome</keyword>
<evidence type="ECO:0000313" key="5">
    <source>
        <dbReference type="Proteomes" id="UP000094385"/>
    </source>
</evidence>
<dbReference type="Proteomes" id="UP000094385">
    <property type="component" value="Unassembled WGS sequence"/>
</dbReference>
<sequence length="465" mass="52679">MAEFEIVDSYHVQGMLTAVPDVQVVGRIRVFEYLFVVPLDYKEPTSGEIKVFARRVIPVEEADETDPDKCKRPYMIYLQGGPGFECEAPLSKSGRTKELIDRGYQVLYLDQRGTGYSAPISFGTLKSNGTDEQKARYLSLFRADSIVHDCEEIRKALLKDTTEKKWSLLGQSFGGFCAVTYLSFYPESLKDVLITGGVPPLADGPDPVYEALYKRVIKRNKAYYEKFPKDIQKVRNILSYLATHEVLLPNGGILSVERFQQLGLDFGRHQGMDTVHQLVAKASFDLDVVGEITYNTRSRIESAQGFDSNILYACIHEAIYCQGEPSNWSADRLRSQHARFFNWHVVSAHSDPNLPIFFTGEMIYRSMFDDYAELRDLKGVAEILASKTDWPKLYDIPTLNKTTARVAAVSYFNDIYVDLDLSVEAASQINGCRQWVTSEFLHNGLTVNPSRVLGELFRLLENDVE</sequence>
<dbReference type="Gene3D" id="3.40.50.1820">
    <property type="entry name" value="alpha/beta hydrolase"/>
    <property type="match status" value="1"/>
</dbReference>
<dbReference type="InterPro" id="IPR002410">
    <property type="entry name" value="Peptidase_S33"/>
</dbReference>
<dbReference type="PANTHER" id="PTHR43248">
    <property type="entry name" value="2-SUCCINYL-6-HYDROXY-2,4-CYCLOHEXADIENE-1-CARBOXYLATE SYNTHASE"/>
    <property type="match status" value="1"/>
</dbReference>
<protein>
    <recommendedName>
        <fullName evidence="3">AB hydrolase-1 domain-containing protein</fullName>
    </recommendedName>
</protein>
<evidence type="ECO:0000256" key="2">
    <source>
        <dbReference type="ARBA" id="ARBA00022801"/>
    </source>
</evidence>
<dbReference type="GO" id="GO:0008233">
    <property type="term" value="F:peptidase activity"/>
    <property type="evidence" value="ECO:0007669"/>
    <property type="project" value="InterPro"/>
</dbReference>
<comment type="similarity">
    <text evidence="1">Belongs to the peptidase S33 family.</text>
</comment>
<dbReference type="OrthoDB" id="1898734at2759"/>
<keyword evidence="2" id="KW-0378">Hydrolase</keyword>
<dbReference type="Pfam" id="PF00561">
    <property type="entry name" value="Abhydrolase_1"/>
    <property type="match status" value="1"/>
</dbReference>
<feature type="domain" description="AB hydrolase-1" evidence="3">
    <location>
        <begin position="76"/>
        <end position="213"/>
    </location>
</feature>
<gene>
    <name evidence="4" type="ORF">LIPSTDRAFT_6168</name>
</gene>
<dbReference type="InterPro" id="IPR051601">
    <property type="entry name" value="Serine_prot/Carboxylest_S33"/>
</dbReference>
<dbReference type="SUPFAM" id="SSF53474">
    <property type="entry name" value="alpha/beta-Hydrolases"/>
    <property type="match status" value="1"/>
</dbReference>
<evidence type="ECO:0000256" key="1">
    <source>
        <dbReference type="ARBA" id="ARBA00010088"/>
    </source>
</evidence>
<name>A0A1E3PXA5_LIPST</name>
<proteinExistence type="inferred from homology"/>
<dbReference type="STRING" id="675824.A0A1E3PXA5"/>
<organism evidence="4 5">
    <name type="scientific">Lipomyces starkeyi NRRL Y-11557</name>
    <dbReference type="NCBI Taxonomy" id="675824"/>
    <lineage>
        <taxon>Eukaryota</taxon>
        <taxon>Fungi</taxon>
        <taxon>Dikarya</taxon>
        <taxon>Ascomycota</taxon>
        <taxon>Saccharomycotina</taxon>
        <taxon>Lipomycetes</taxon>
        <taxon>Lipomycetales</taxon>
        <taxon>Lipomycetaceae</taxon>
        <taxon>Lipomyces</taxon>
    </lineage>
</organism>
<evidence type="ECO:0000259" key="3">
    <source>
        <dbReference type="Pfam" id="PF00561"/>
    </source>
</evidence>
<accession>A0A1E3PXA5</accession>
<dbReference type="InterPro" id="IPR000073">
    <property type="entry name" value="AB_hydrolase_1"/>
</dbReference>
<dbReference type="InterPro" id="IPR029058">
    <property type="entry name" value="AB_hydrolase_fold"/>
</dbReference>
<evidence type="ECO:0000313" key="4">
    <source>
        <dbReference type="EMBL" id="ODQ70069.1"/>
    </source>
</evidence>
<dbReference type="GO" id="GO:0006508">
    <property type="term" value="P:proteolysis"/>
    <property type="evidence" value="ECO:0007669"/>
    <property type="project" value="InterPro"/>
</dbReference>
<reference evidence="4 5" key="1">
    <citation type="journal article" date="2016" name="Proc. Natl. Acad. Sci. U.S.A.">
        <title>Comparative genomics of biotechnologically important yeasts.</title>
        <authorList>
            <person name="Riley R."/>
            <person name="Haridas S."/>
            <person name="Wolfe K.H."/>
            <person name="Lopes M.R."/>
            <person name="Hittinger C.T."/>
            <person name="Goeker M."/>
            <person name="Salamov A.A."/>
            <person name="Wisecaver J.H."/>
            <person name="Long T.M."/>
            <person name="Calvey C.H."/>
            <person name="Aerts A.L."/>
            <person name="Barry K.W."/>
            <person name="Choi C."/>
            <person name="Clum A."/>
            <person name="Coughlan A.Y."/>
            <person name="Deshpande S."/>
            <person name="Douglass A.P."/>
            <person name="Hanson S.J."/>
            <person name="Klenk H.-P."/>
            <person name="LaButti K.M."/>
            <person name="Lapidus A."/>
            <person name="Lindquist E.A."/>
            <person name="Lipzen A.M."/>
            <person name="Meier-Kolthoff J.P."/>
            <person name="Ohm R.A."/>
            <person name="Otillar R.P."/>
            <person name="Pangilinan J.L."/>
            <person name="Peng Y."/>
            <person name="Rokas A."/>
            <person name="Rosa C.A."/>
            <person name="Scheuner C."/>
            <person name="Sibirny A.A."/>
            <person name="Slot J.C."/>
            <person name="Stielow J.B."/>
            <person name="Sun H."/>
            <person name="Kurtzman C.P."/>
            <person name="Blackwell M."/>
            <person name="Grigoriev I.V."/>
            <person name="Jeffries T.W."/>
        </authorList>
    </citation>
    <scope>NUCLEOTIDE SEQUENCE [LARGE SCALE GENOMIC DNA]</scope>
    <source>
        <strain evidence="4 5">NRRL Y-11557</strain>
    </source>
</reference>
<dbReference type="PRINTS" id="PR00793">
    <property type="entry name" value="PROAMNOPTASE"/>
</dbReference>